<keyword evidence="1" id="KW-0472">Membrane</keyword>
<dbReference type="GO" id="GO:0008233">
    <property type="term" value="F:peptidase activity"/>
    <property type="evidence" value="ECO:0007669"/>
    <property type="project" value="UniProtKB-KW"/>
</dbReference>
<feature type="transmembrane region" description="Helical" evidence="1">
    <location>
        <begin position="77"/>
        <end position="98"/>
    </location>
</feature>
<dbReference type="Proteomes" id="UP000182961">
    <property type="component" value="Unassembled WGS sequence"/>
</dbReference>
<accession>A0A1I4VPK7</accession>
<proteinExistence type="predicted"/>
<keyword evidence="1" id="KW-1133">Transmembrane helix</keyword>
<dbReference type="GO" id="GO:0006508">
    <property type="term" value="P:proteolysis"/>
    <property type="evidence" value="ECO:0007669"/>
    <property type="project" value="UniProtKB-KW"/>
</dbReference>
<feature type="transmembrane region" description="Helical" evidence="1">
    <location>
        <begin position="212"/>
        <end position="233"/>
    </location>
</feature>
<evidence type="ECO:0000256" key="1">
    <source>
        <dbReference type="SAM" id="Phobius"/>
    </source>
</evidence>
<keyword evidence="2" id="KW-0645">Protease</keyword>
<feature type="transmembrane region" description="Helical" evidence="1">
    <location>
        <begin position="105"/>
        <end position="123"/>
    </location>
</feature>
<evidence type="ECO:0000313" key="3">
    <source>
        <dbReference type="Proteomes" id="UP000182961"/>
    </source>
</evidence>
<keyword evidence="1" id="KW-0812">Transmembrane</keyword>
<feature type="transmembrane region" description="Helical" evidence="1">
    <location>
        <begin position="159"/>
        <end position="176"/>
    </location>
</feature>
<feature type="transmembrane region" description="Helical" evidence="1">
    <location>
        <begin position="28"/>
        <end position="47"/>
    </location>
</feature>
<feature type="transmembrane region" description="Helical" evidence="1">
    <location>
        <begin position="129"/>
        <end position="150"/>
    </location>
</feature>
<evidence type="ECO:0000313" key="2">
    <source>
        <dbReference type="EMBL" id="SFN03073.1"/>
    </source>
</evidence>
<dbReference type="EMBL" id="FOUT01000005">
    <property type="protein sequence ID" value="SFN03073.1"/>
    <property type="molecule type" value="Genomic_DNA"/>
</dbReference>
<gene>
    <name evidence="2" type="ORF">SAMN05444143_10596</name>
</gene>
<protein>
    <submittedName>
        <fullName evidence="2">CAAX protease self-immunity</fullName>
    </submittedName>
</protein>
<dbReference type="STRING" id="29536.FLB_18600"/>
<dbReference type="RefSeq" id="WP_074917642.1">
    <property type="nucleotide sequence ID" value="NZ_CBCRUM010000014.1"/>
</dbReference>
<keyword evidence="3" id="KW-1185">Reference proteome</keyword>
<organism evidence="2 3">
    <name type="scientific">Flavobacterium succinicans</name>
    <dbReference type="NCBI Taxonomy" id="29536"/>
    <lineage>
        <taxon>Bacteria</taxon>
        <taxon>Pseudomonadati</taxon>
        <taxon>Bacteroidota</taxon>
        <taxon>Flavobacteriia</taxon>
        <taxon>Flavobacteriales</taxon>
        <taxon>Flavobacteriaceae</taxon>
        <taxon>Flavobacterium</taxon>
    </lineage>
</organism>
<feature type="transmembrane region" description="Helical" evidence="1">
    <location>
        <begin position="182"/>
        <end position="205"/>
    </location>
</feature>
<reference evidence="3" key="1">
    <citation type="submission" date="2016-10" db="EMBL/GenBank/DDBJ databases">
        <authorList>
            <person name="Varghese N."/>
            <person name="Submissions S."/>
        </authorList>
    </citation>
    <scope>NUCLEOTIDE SEQUENCE [LARGE SCALE GENOMIC DNA]</scope>
    <source>
        <strain evidence="3">DSM 4002</strain>
    </source>
</reference>
<name>A0A1I4VPK7_9FLAO</name>
<dbReference type="AlphaFoldDB" id="A0A1I4VPK7"/>
<sequence>MFFNLFTVFNPSEESHPSYDWKAKIKNLLLSYCYMYLAIILSVLFLLRPLDYLVTDILGFPSLMEAIEKSSDRIATISFWFVVIIIPIIEEILFRLFLNFKKKEICLSVFLMLLLVLGIRFTSEAFFLISTWVKVGISLSVVVVLYFFVIDNIKFSIRLQRSLTIVSIIAFGLMHIDNLEKIYYSLLLIYPFFVLPQILIGYFATNLRLKQGFVWGILLHCMTNLTFFLLHLLF</sequence>
<keyword evidence="2" id="KW-0378">Hydrolase</keyword>